<dbReference type="GO" id="GO:0016491">
    <property type="term" value="F:oxidoreductase activity"/>
    <property type="evidence" value="ECO:0007669"/>
    <property type="project" value="InterPro"/>
</dbReference>
<evidence type="ECO:0000259" key="6">
    <source>
        <dbReference type="Pfam" id="PF04116"/>
    </source>
</evidence>
<dbReference type="GO" id="GO:0005506">
    <property type="term" value="F:iron ion binding"/>
    <property type="evidence" value="ECO:0007669"/>
    <property type="project" value="InterPro"/>
</dbReference>
<dbReference type="AlphaFoldDB" id="A0A8H7BWU2"/>
<dbReference type="GO" id="GO:0008610">
    <property type="term" value="P:lipid biosynthetic process"/>
    <property type="evidence" value="ECO:0007669"/>
    <property type="project" value="InterPro"/>
</dbReference>
<protein>
    <submittedName>
        <fullName evidence="7">C-5 sterol desaturase</fullName>
    </submittedName>
</protein>
<dbReference type="Proteomes" id="UP000605846">
    <property type="component" value="Unassembled WGS sequence"/>
</dbReference>
<keyword evidence="8" id="KW-1185">Reference proteome</keyword>
<organism evidence="7 8">
    <name type="scientific">Apophysomyces ossiformis</name>
    <dbReference type="NCBI Taxonomy" id="679940"/>
    <lineage>
        <taxon>Eukaryota</taxon>
        <taxon>Fungi</taxon>
        <taxon>Fungi incertae sedis</taxon>
        <taxon>Mucoromycota</taxon>
        <taxon>Mucoromycotina</taxon>
        <taxon>Mucoromycetes</taxon>
        <taxon>Mucorales</taxon>
        <taxon>Mucorineae</taxon>
        <taxon>Mucoraceae</taxon>
        <taxon>Apophysomyces</taxon>
    </lineage>
</organism>
<feature type="transmembrane region" description="Helical" evidence="5">
    <location>
        <begin position="48"/>
        <end position="73"/>
    </location>
</feature>
<comment type="caution">
    <text evidence="7">The sequence shown here is derived from an EMBL/GenBank/DDBJ whole genome shotgun (WGS) entry which is preliminary data.</text>
</comment>
<evidence type="ECO:0000256" key="3">
    <source>
        <dbReference type="ARBA" id="ARBA00022989"/>
    </source>
</evidence>
<feature type="transmembrane region" description="Helical" evidence="5">
    <location>
        <begin position="232"/>
        <end position="249"/>
    </location>
</feature>
<sequence>MDTVLEYADDYFFDSFYQKWLPQQLPGNVTTDMFTSEWQRDDVWRQSLSIFIMVTIGGWIFYFGFALFSYYVFFDHDMMKHPKFLKNQVRKEIECAMSAIPGFSRKLSKHTVVKEKKRWFLNEMECSLVLTVPWFVGEVNGYSLLYSGTPSTLADWGFILLSIPVFLFFTDCGIYWIHRWLHHPLIYKHLHKPHHKWIVPTPFASHAFHPLDGYLQSVPYHLYVYFLPMHKWLYIAMFVFVNVWTVMIHDGNFISRSTIINTSAHHAVHHLYFNYNYGQYFTFWDKLGSSHRQPTDEQYDVSVRNNQSVMAQQAKEAEIIEAETLRGAKAKAN</sequence>
<feature type="transmembrane region" description="Helical" evidence="5">
    <location>
        <begin position="156"/>
        <end position="177"/>
    </location>
</feature>
<name>A0A8H7BWU2_9FUNG</name>
<feature type="domain" description="Fatty acid hydroxylase" evidence="6">
    <location>
        <begin position="165"/>
        <end position="288"/>
    </location>
</feature>
<evidence type="ECO:0000256" key="2">
    <source>
        <dbReference type="ARBA" id="ARBA00022692"/>
    </source>
</evidence>
<reference evidence="7" key="1">
    <citation type="submission" date="2020-01" db="EMBL/GenBank/DDBJ databases">
        <title>Genome Sequencing of Three Apophysomyces-Like Fungal Strains Confirms a Novel Fungal Genus in the Mucoromycota with divergent Burkholderia-like Endosymbiotic Bacteria.</title>
        <authorList>
            <person name="Stajich J.E."/>
            <person name="Macias A.M."/>
            <person name="Carter-House D."/>
            <person name="Lovett B."/>
            <person name="Kasson L.R."/>
            <person name="Berry K."/>
            <person name="Grigoriev I."/>
            <person name="Chang Y."/>
            <person name="Spatafora J."/>
            <person name="Kasson M.T."/>
        </authorList>
    </citation>
    <scope>NUCLEOTIDE SEQUENCE</scope>
    <source>
        <strain evidence="7">NRRL A-21654</strain>
    </source>
</reference>
<evidence type="ECO:0000313" key="8">
    <source>
        <dbReference type="Proteomes" id="UP000605846"/>
    </source>
</evidence>
<keyword evidence="4 5" id="KW-0472">Membrane</keyword>
<accession>A0A8H7BWU2</accession>
<dbReference type="EMBL" id="JABAYA010000031">
    <property type="protein sequence ID" value="KAF7728812.1"/>
    <property type="molecule type" value="Genomic_DNA"/>
</dbReference>
<evidence type="ECO:0000256" key="1">
    <source>
        <dbReference type="ARBA" id="ARBA00004370"/>
    </source>
</evidence>
<dbReference type="Pfam" id="PF04116">
    <property type="entry name" value="FA_hydroxylase"/>
    <property type="match status" value="1"/>
</dbReference>
<proteinExistence type="predicted"/>
<evidence type="ECO:0000256" key="4">
    <source>
        <dbReference type="ARBA" id="ARBA00023136"/>
    </source>
</evidence>
<dbReference type="InterPro" id="IPR050307">
    <property type="entry name" value="Sterol_Desaturase_Related"/>
</dbReference>
<dbReference type="OrthoDB" id="6354873at2759"/>
<dbReference type="GO" id="GO:0016020">
    <property type="term" value="C:membrane"/>
    <property type="evidence" value="ECO:0007669"/>
    <property type="project" value="UniProtKB-SubCell"/>
</dbReference>
<comment type="subcellular location">
    <subcellularLocation>
        <location evidence="1">Membrane</location>
    </subcellularLocation>
</comment>
<dbReference type="PANTHER" id="PTHR11863">
    <property type="entry name" value="STEROL DESATURASE"/>
    <property type="match status" value="1"/>
</dbReference>
<evidence type="ECO:0000256" key="5">
    <source>
        <dbReference type="SAM" id="Phobius"/>
    </source>
</evidence>
<gene>
    <name evidence="7" type="primary">ERG3</name>
    <name evidence="7" type="ORF">EC973_005438</name>
</gene>
<keyword evidence="2 5" id="KW-0812">Transmembrane</keyword>
<evidence type="ECO:0000313" key="7">
    <source>
        <dbReference type="EMBL" id="KAF7728812.1"/>
    </source>
</evidence>
<keyword evidence="3 5" id="KW-1133">Transmembrane helix</keyword>
<dbReference type="InterPro" id="IPR006694">
    <property type="entry name" value="Fatty_acid_hydroxylase"/>
</dbReference>